<dbReference type="PROSITE" id="PS51257">
    <property type="entry name" value="PROKAR_LIPOPROTEIN"/>
    <property type="match status" value="1"/>
</dbReference>
<dbReference type="Proteomes" id="UP000183190">
    <property type="component" value="Unassembled WGS sequence"/>
</dbReference>
<feature type="signal peptide" evidence="2">
    <location>
        <begin position="1"/>
        <end position="21"/>
    </location>
</feature>
<dbReference type="RefSeq" id="WP_074717208.1">
    <property type="nucleotide sequence ID" value="NZ_FNWV01000007.1"/>
</dbReference>
<sequence length="337" mass="38044">MKAKRILLLSLALITAASSFGCGKESSKSEEKSSKAETTAEATEEAEEETTKKDKKDSKGGDVLDEMSLGMLGYVEKSKQTSANVNASSIYKSIMTVLTDEESKFSGNIIYAKAGEGDFGEKLSEYYSPLNELEYVAIIDDYGQPKAVMCCEGTSRKDKVGVYGDVEDADDIRDMKWKKVLEKFGLEYGEYTDIKLEKVDNSYTGSNYNTTREEPQGIDFDDIDAVESCDLAAAIAWEYNRGEKDIPVYLYGKWSKDTPFTAITEETDWEMPKHGDIEYVMEYNGFSVTNVYCWDTERDRKYVGDADMGYGYTNFVGKTWDDVLDYYGYKQGEYVEY</sequence>
<proteinExistence type="predicted"/>
<accession>A0A1H6K6D2</accession>
<organism evidence="3 4">
    <name type="scientific">Ruminococcus flavefaciens</name>
    <dbReference type="NCBI Taxonomy" id="1265"/>
    <lineage>
        <taxon>Bacteria</taxon>
        <taxon>Bacillati</taxon>
        <taxon>Bacillota</taxon>
        <taxon>Clostridia</taxon>
        <taxon>Eubacteriales</taxon>
        <taxon>Oscillospiraceae</taxon>
        <taxon>Ruminococcus</taxon>
    </lineage>
</organism>
<evidence type="ECO:0000256" key="1">
    <source>
        <dbReference type="SAM" id="MobiDB-lite"/>
    </source>
</evidence>
<gene>
    <name evidence="3" type="ORF">SAMN02910265_02137</name>
</gene>
<keyword evidence="2" id="KW-0732">Signal</keyword>
<dbReference type="EMBL" id="FNWV01000007">
    <property type="protein sequence ID" value="SEH68832.1"/>
    <property type="molecule type" value="Genomic_DNA"/>
</dbReference>
<dbReference type="OrthoDB" id="1819272at2"/>
<reference evidence="3 4" key="1">
    <citation type="submission" date="2016-10" db="EMBL/GenBank/DDBJ databases">
        <authorList>
            <person name="de Groot N.N."/>
        </authorList>
    </citation>
    <scope>NUCLEOTIDE SEQUENCE [LARGE SCALE GENOMIC DNA]</scope>
    <source>
        <strain evidence="3 4">YAD2003</strain>
    </source>
</reference>
<feature type="region of interest" description="Disordered" evidence="1">
    <location>
        <begin position="20"/>
        <end position="64"/>
    </location>
</feature>
<evidence type="ECO:0000313" key="4">
    <source>
        <dbReference type="Proteomes" id="UP000183190"/>
    </source>
</evidence>
<feature type="compositionally biased region" description="Basic and acidic residues" evidence="1">
    <location>
        <begin position="25"/>
        <end position="35"/>
    </location>
</feature>
<feature type="compositionally biased region" description="Basic and acidic residues" evidence="1">
    <location>
        <begin position="49"/>
        <end position="62"/>
    </location>
</feature>
<name>A0A1H6K6D2_RUMFL</name>
<protein>
    <submittedName>
        <fullName evidence="3">Uncharacterized protein</fullName>
    </submittedName>
</protein>
<dbReference type="AlphaFoldDB" id="A0A1H6K6D2"/>
<evidence type="ECO:0000313" key="3">
    <source>
        <dbReference type="EMBL" id="SEH68832.1"/>
    </source>
</evidence>
<feature type="chain" id="PRO_5038728900" evidence="2">
    <location>
        <begin position="22"/>
        <end position="337"/>
    </location>
</feature>
<evidence type="ECO:0000256" key="2">
    <source>
        <dbReference type="SAM" id="SignalP"/>
    </source>
</evidence>